<evidence type="ECO:0000256" key="6">
    <source>
        <dbReference type="ARBA" id="ARBA00023136"/>
    </source>
</evidence>
<evidence type="ECO:0000256" key="3">
    <source>
        <dbReference type="ARBA" id="ARBA00022475"/>
    </source>
</evidence>
<comment type="similarity">
    <text evidence="7">Belongs to the binding-protein-dependent transport system permease family.</text>
</comment>
<feature type="transmembrane region" description="Helical" evidence="7">
    <location>
        <begin position="27"/>
        <end position="56"/>
    </location>
</feature>
<dbReference type="InterPro" id="IPR035906">
    <property type="entry name" value="MetI-like_sf"/>
</dbReference>
<gene>
    <name evidence="9" type="ORF">FB559_1610</name>
</gene>
<feature type="transmembrane region" description="Helical" evidence="7">
    <location>
        <begin position="280"/>
        <end position="302"/>
    </location>
</feature>
<dbReference type="EMBL" id="VFOZ01000001">
    <property type="protein sequence ID" value="TQL96090.1"/>
    <property type="molecule type" value="Genomic_DNA"/>
</dbReference>
<evidence type="ECO:0000313" key="9">
    <source>
        <dbReference type="EMBL" id="TQL96090.1"/>
    </source>
</evidence>
<reference evidence="9 10" key="1">
    <citation type="submission" date="2019-06" db="EMBL/GenBank/DDBJ databases">
        <title>Sequencing the genomes of 1000 actinobacteria strains.</title>
        <authorList>
            <person name="Klenk H.-P."/>
        </authorList>
    </citation>
    <scope>NUCLEOTIDE SEQUENCE [LARGE SCALE GENOMIC DNA]</scope>
    <source>
        <strain evidence="9 10">DSM 102200</strain>
    </source>
</reference>
<evidence type="ECO:0000256" key="4">
    <source>
        <dbReference type="ARBA" id="ARBA00022692"/>
    </source>
</evidence>
<evidence type="ECO:0000256" key="1">
    <source>
        <dbReference type="ARBA" id="ARBA00004651"/>
    </source>
</evidence>
<protein>
    <submittedName>
        <fullName evidence="9">Carbohydrate ABC transporter membrane protein 1 (CUT1 family)</fullName>
    </submittedName>
</protein>
<name>A0A543CGF4_9ACTN</name>
<dbReference type="SUPFAM" id="SSF161098">
    <property type="entry name" value="MetI-like"/>
    <property type="match status" value="1"/>
</dbReference>
<dbReference type="InterPro" id="IPR000515">
    <property type="entry name" value="MetI-like"/>
</dbReference>
<sequence length="312" mass="33131">MTGVAVDERAGEAGTGQKARLADREGFLAWAFLLPSVVYLTALVVAPFGLTVAFAFSHSTSQAPSYRFAGLRNFRVVFGDHVFWRSLIDTLALTAASTVLVVVFGTVLANVLLADFRFRRTVRTAVLLPWTTPVALSAISWRWLLGSAGSPVDRILREASLLHGGESPLARAPSAMVSVVAVHVWRLTPLAAVIVMAGLAAIPRGVWDAAHLDGAGFWRRFFGVTLPLTLPVTAVAAVFTAAFTVGDMAVVRVLTGGGPGDSTQVLPALAYLRGVDRGDVGSGAAIALFLFPLFLAGVMVVLRVMRRMGHRP</sequence>
<keyword evidence="5 7" id="KW-1133">Transmembrane helix</keyword>
<dbReference type="GO" id="GO:0005886">
    <property type="term" value="C:plasma membrane"/>
    <property type="evidence" value="ECO:0007669"/>
    <property type="project" value="UniProtKB-SubCell"/>
</dbReference>
<feature type="transmembrane region" description="Helical" evidence="7">
    <location>
        <begin position="91"/>
        <end position="113"/>
    </location>
</feature>
<comment type="subcellular location">
    <subcellularLocation>
        <location evidence="1 7">Cell membrane</location>
        <topology evidence="1 7">Multi-pass membrane protein</topology>
    </subcellularLocation>
</comment>
<evidence type="ECO:0000313" key="10">
    <source>
        <dbReference type="Proteomes" id="UP000316096"/>
    </source>
</evidence>
<comment type="caution">
    <text evidence="9">The sequence shown here is derived from an EMBL/GenBank/DDBJ whole genome shotgun (WGS) entry which is preliminary data.</text>
</comment>
<keyword evidence="4 7" id="KW-0812">Transmembrane</keyword>
<feature type="transmembrane region" description="Helical" evidence="7">
    <location>
        <begin position="125"/>
        <end position="144"/>
    </location>
</feature>
<keyword evidence="10" id="KW-1185">Reference proteome</keyword>
<dbReference type="PANTHER" id="PTHR43005:SF1">
    <property type="entry name" value="SPERMIDINE_PUTRESCINE TRANSPORT SYSTEM PERMEASE PROTEIN"/>
    <property type="match status" value="1"/>
</dbReference>
<feature type="transmembrane region" description="Helical" evidence="7">
    <location>
        <begin position="175"/>
        <end position="200"/>
    </location>
</feature>
<evidence type="ECO:0000259" key="8">
    <source>
        <dbReference type="PROSITE" id="PS50928"/>
    </source>
</evidence>
<evidence type="ECO:0000256" key="2">
    <source>
        <dbReference type="ARBA" id="ARBA00022448"/>
    </source>
</evidence>
<keyword evidence="3" id="KW-1003">Cell membrane</keyword>
<dbReference type="PANTHER" id="PTHR43005">
    <property type="entry name" value="BLR7065 PROTEIN"/>
    <property type="match status" value="1"/>
</dbReference>
<accession>A0A543CGF4</accession>
<dbReference type="GO" id="GO:0055085">
    <property type="term" value="P:transmembrane transport"/>
    <property type="evidence" value="ECO:0007669"/>
    <property type="project" value="InterPro"/>
</dbReference>
<feature type="domain" description="ABC transmembrane type-1" evidence="8">
    <location>
        <begin position="87"/>
        <end position="301"/>
    </location>
</feature>
<dbReference type="Gene3D" id="1.10.3720.10">
    <property type="entry name" value="MetI-like"/>
    <property type="match status" value="1"/>
</dbReference>
<evidence type="ECO:0000256" key="5">
    <source>
        <dbReference type="ARBA" id="ARBA00022989"/>
    </source>
</evidence>
<feature type="transmembrane region" description="Helical" evidence="7">
    <location>
        <begin position="221"/>
        <end position="245"/>
    </location>
</feature>
<dbReference type="AlphaFoldDB" id="A0A543CGF4"/>
<dbReference type="CDD" id="cd06261">
    <property type="entry name" value="TM_PBP2"/>
    <property type="match status" value="1"/>
</dbReference>
<proteinExistence type="inferred from homology"/>
<keyword evidence="6 7" id="KW-0472">Membrane</keyword>
<dbReference type="Proteomes" id="UP000316096">
    <property type="component" value="Unassembled WGS sequence"/>
</dbReference>
<dbReference type="PROSITE" id="PS50928">
    <property type="entry name" value="ABC_TM1"/>
    <property type="match status" value="1"/>
</dbReference>
<organism evidence="9 10">
    <name type="scientific">Actinoallomurus bryophytorum</name>
    <dbReference type="NCBI Taxonomy" id="1490222"/>
    <lineage>
        <taxon>Bacteria</taxon>
        <taxon>Bacillati</taxon>
        <taxon>Actinomycetota</taxon>
        <taxon>Actinomycetes</taxon>
        <taxon>Streptosporangiales</taxon>
        <taxon>Thermomonosporaceae</taxon>
        <taxon>Actinoallomurus</taxon>
    </lineage>
</organism>
<keyword evidence="2 7" id="KW-0813">Transport</keyword>
<dbReference type="Pfam" id="PF00528">
    <property type="entry name" value="BPD_transp_1"/>
    <property type="match status" value="1"/>
</dbReference>
<evidence type="ECO:0000256" key="7">
    <source>
        <dbReference type="RuleBase" id="RU363032"/>
    </source>
</evidence>